<reference evidence="11 12" key="1">
    <citation type="submission" date="2011-08" db="EMBL/GenBank/DDBJ databases">
        <authorList>
            <person name="Weinstock G."/>
            <person name="Sodergren E."/>
            <person name="Clifton S."/>
            <person name="Fulton L."/>
            <person name="Fulton B."/>
            <person name="Courtney L."/>
            <person name="Fronick C."/>
            <person name="Harrison M."/>
            <person name="Strong C."/>
            <person name="Farmer C."/>
            <person name="Delahaunty K."/>
            <person name="Markovic C."/>
            <person name="Hall O."/>
            <person name="Minx P."/>
            <person name="Tomlinson C."/>
            <person name="Mitreva M."/>
            <person name="Hou S."/>
            <person name="Chen J."/>
            <person name="Wollam A."/>
            <person name="Pepin K.H."/>
            <person name="Johnson M."/>
            <person name="Bhonagiri V."/>
            <person name="Zhang X."/>
            <person name="Suruliraj S."/>
            <person name="Warren W."/>
            <person name="Chinwalla A."/>
            <person name="Mardis E.R."/>
            <person name="Wilson R.K."/>
        </authorList>
    </citation>
    <scope>NUCLEOTIDE SEQUENCE [LARGE SCALE GENOMIC DNA]</scope>
    <source>
        <strain evidence="11 12">F0357</strain>
    </source>
</reference>
<comment type="cofactor">
    <cofactor evidence="2">
        <name>Mg(2+)</name>
        <dbReference type="ChEBI" id="CHEBI:18420"/>
    </cofactor>
</comment>
<dbReference type="GO" id="GO:0046872">
    <property type="term" value="F:metal ion binding"/>
    <property type="evidence" value="ECO:0007669"/>
    <property type="project" value="UniProtKB-KW"/>
</dbReference>
<feature type="signal peptide" evidence="10">
    <location>
        <begin position="1"/>
        <end position="19"/>
    </location>
</feature>
<comment type="caution">
    <text evidence="11">The sequence shown here is derived from an EMBL/GenBank/DDBJ whole genome shotgun (WGS) entry which is preliminary data.</text>
</comment>
<evidence type="ECO:0000313" key="12">
    <source>
        <dbReference type="Proteomes" id="UP000005481"/>
    </source>
</evidence>
<dbReference type="Gene3D" id="3.40.1830.10">
    <property type="entry name" value="Thermophilic metalloprotease (M29)"/>
    <property type="match status" value="1"/>
</dbReference>
<dbReference type="STRING" id="861450.HMPREF0080_00679"/>
<dbReference type="GO" id="GO:0008237">
    <property type="term" value="F:metallopeptidase activity"/>
    <property type="evidence" value="ECO:0007669"/>
    <property type="project" value="UniProtKB-KW"/>
</dbReference>
<gene>
    <name evidence="11" type="ORF">HMPREF0080_00679</name>
</gene>
<dbReference type="InterPro" id="IPR000787">
    <property type="entry name" value="Peptidase_M29"/>
</dbReference>
<dbReference type="PANTHER" id="PTHR34448">
    <property type="entry name" value="AMINOPEPTIDASE"/>
    <property type="match status" value="1"/>
</dbReference>
<proteinExistence type="inferred from homology"/>
<keyword evidence="8" id="KW-0378">Hydrolase</keyword>
<feature type="chain" id="PRO_5003529288" evidence="10">
    <location>
        <begin position="20"/>
        <end position="277"/>
    </location>
</feature>
<dbReference type="GO" id="GO:0006508">
    <property type="term" value="P:proteolysis"/>
    <property type="evidence" value="ECO:0007669"/>
    <property type="project" value="UniProtKB-KW"/>
</dbReference>
<evidence type="ECO:0000256" key="3">
    <source>
        <dbReference type="ARBA" id="ARBA00001947"/>
    </source>
</evidence>
<evidence type="ECO:0000256" key="9">
    <source>
        <dbReference type="ARBA" id="ARBA00023049"/>
    </source>
</evidence>
<evidence type="ECO:0000256" key="2">
    <source>
        <dbReference type="ARBA" id="ARBA00001946"/>
    </source>
</evidence>
<keyword evidence="9" id="KW-0482">Metalloprotease</keyword>
<dbReference type="PRINTS" id="PR00919">
    <property type="entry name" value="THERMOPTASE"/>
</dbReference>
<dbReference type="PATRIC" id="fig|861450.3.peg.653"/>
<keyword evidence="12" id="KW-1185">Reference proteome</keyword>
<evidence type="ECO:0000256" key="1">
    <source>
        <dbReference type="ARBA" id="ARBA00001941"/>
    </source>
</evidence>
<organism evidence="11 12">
    <name type="scientific">Anaeroglobus geminatus F0357</name>
    <dbReference type="NCBI Taxonomy" id="861450"/>
    <lineage>
        <taxon>Bacteria</taxon>
        <taxon>Bacillati</taxon>
        <taxon>Bacillota</taxon>
        <taxon>Negativicutes</taxon>
        <taxon>Veillonellales</taxon>
        <taxon>Veillonellaceae</taxon>
        <taxon>Anaeroglobus</taxon>
    </lineage>
</organism>
<dbReference type="AlphaFoldDB" id="G9YGB5"/>
<dbReference type="InterPro" id="IPR035097">
    <property type="entry name" value="M29_N-terminal"/>
</dbReference>
<keyword evidence="6" id="KW-0645">Protease</keyword>
<evidence type="ECO:0000256" key="7">
    <source>
        <dbReference type="ARBA" id="ARBA00022723"/>
    </source>
</evidence>
<evidence type="ECO:0000256" key="4">
    <source>
        <dbReference type="ARBA" id="ARBA00008236"/>
    </source>
</evidence>
<dbReference type="MEROPS" id="M29.005"/>
<dbReference type="Proteomes" id="UP000005481">
    <property type="component" value="Unassembled WGS sequence"/>
</dbReference>
<dbReference type="InterPro" id="IPR052170">
    <property type="entry name" value="M29_Exopeptidase"/>
</dbReference>
<keyword evidence="7" id="KW-0479">Metal-binding</keyword>
<dbReference type="EMBL" id="AGCJ01000021">
    <property type="protein sequence ID" value="EHM42318.1"/>
    <property type="molecule type" value="Genomic_DNA"/>
</dbReference>
<keyword evidence="10" id="KW-0732">Signal</keyword>
<dbReference type="Pfam" id="PF02073">
    <property type="entry name" value="Peptidase_M29"/>
    <property type="match status" value="1"/>
</dbReference>
<dbReference type="GO" id="GO:0004177">
    <property type="term" value="F:aminopeptidase activity"/>
    <property type="evidence" value="ECO:0007669"/>
    <property type="project" value="UniProtKB-KW"/>
</dbReference>
<protein>
    <submittedName>
        <fullName evidence="11">Aminopeptidase II family protein</fullName>
    </submittedName>
</protein>
<dbReference type="eggNOG" id="COG2309">
    <property type="taxonomic scope" value="Bacteria"/>
</dbReference>
<dbReference type="PANTHER" id="PTHR34448:SF3">
    <property type="entry name" value="AMINOPEPTIDASE AMPS"/>
    <property type="match status" value="1"/>
</dbReference>
<evidence type="ECO:0000256" key="10">
    <source>
        <dbReference type="SAM" id="SignalP"/>
    </source>
</evidence>
<evidence type="ECO:0000256" key="5">
    <source>
        <dbReference type="ARBA" id="ARBA00022438"/>
    </source>
</evidence>
<name>G9YGB5_9FIRM</name>
<keyword evidence="5 11" id="KW-0031">Aminopeptidase</keyword>
<comment type="cofactor">
    <cofactor evidence="1">
        <name>Co(2+)</name>
        <dbReference type="ChEBI" id="CHEBI:48828"/>
    </cofactor>
</comment>
<accession>G9YGB5</accession>
<evidence type="ECO:0000256" key="6">
    <source>
        <dbReference type="ARBA" id="ARBA00022670"/>
    </source>
</evidence>
<comment type="similarity">
    <text evidence="4">Belongs to the peptidase M29 family.</text>
</comment>
<comment type="cofactor">
    <cofactor evidence="3">
        <name>Zn(2+)</name>
        <dbReference type="ChEBI" id="CHEBI:29105"/>
    </cofactor>
</comment>
<sequence>MMASKVTWLVAAVPSLVWAKLLFPDDTEADAFHKLETAILKSARADGPHPLHDWDIHLENLKKRRTWLTAQAFTALHYTNRAGTDLTVGLPKGHIWQGGTEESAAGIPFNANIPTEEVYSAPQYDRVDGVVCSTRPLIYRGNLIDSFRLTFKKGKVIRSHAEKGDDLLTALLDTDEGARRLGEVALIPCESPVSLSNTLYYETLLDENASCHLALGKAYPTCLAGGTAMADAELKAAGLNDSIVHADFMIGSEDLAVTGIKEDGTKVPVFINGSWAD</sequence>
<evidence type="ECO:0000313" key="11">
    <source>
        <dbReference type="EMBL" id="EHM42318.1"/>
    </source>
</evidence>
<dbReference type="HOGENOM" id="CLU_054346_0_0_9"/>
<dbReference type="SUPFAM" id="SSF144052">
    <property type="entry name" value="Thermophilic metalloprotease-like"/>
    <property type="match status" value="1"/>
</dbReference>
<evidence type="ECO:0000256" key="8">
    <source>
        <dbReference type="ARBA" id="ARBA00022801"/>
    </source>
</evidence>